<comment type="subcellular location">
    <subcellularLocation>
        <location evidence="1">Membrane</location>
        <topology evidence="1">Multi-pass membrane protein</topology>
    </subcellularLocation>
</comment>
<keyword evidence="3 5" id="KW-1133">Transmembrane helix</keyword>
<dbReference type="EMBL" id="CP125942">
    <property type="protein sequence ID" value="XAO46760.1"/>
    <property type="molecule type" value="Genomic_DNA"/>
</dbReference>
<evidence type="ECO:0000256" key="5">
    <source>
        <dbReference type="SAM" id="Phobius"/>
    </source>
</evidence>
<dbReference type="KEGG" id="gey:QMQ05_04300"/>
<name>A0AAU6WGE5_9MICC</name>
<evidence type="ECO:0000256" key="3">
    <source>
        <dbReference type="ARBA" id="ARBA00022989"/>
    </source>
</evidence>
<evidence type="ECO:0000313" key="7">
    <source>
        <dbReference type="EMBL" id="XAO46760.1"/>
    </source>
</evidence>
<feature type="domain" description="RDD" evidence="6">
    <location>
        <begin position="10"/>
        <end position="158"/>
    </location>
</feature>
<evidence type="ECO:0000256" key="4">
    <source>
        <dbReference type="ARBA" id="ARBA00023136"/>
    </source>
</evidence>
<gene>
    <name evidence="7" type="ORF">QMQ05_04300</name>
</gene>
<proteinExistence type="predicted"/>
<feature type="transmembrane region" description="Helical" evidence="5">
    <location>
        <begin position="124"/>
        <end position="145"/>
    </location>
</feature>
<dbReference type="GO" id="GO:0016020">
    <property type="term" value="C:membrane"/>
    <property type="evidence" value="ECO:0007669"/>
    <property type="project" value="UniProtKB-SubCell"/>
</dbReference>
<dbReference type="RefSeq" id="WP_345473314.1">
    <property type="nucleotide sequence ID" value="NZ_CP125942.1"/>
</dbReference>
<evidence type="ECO:0000313" key="8">
    <source>
        <dbReference type="Proteomes" id="UP001486888"/>
    </source>
</evidence>
<keyword evidence="2 5" id="KW-0812">Transmembrane</keyword>
<protein>
    <submittedName>
        <fullName evidence="7">RDD family protein</fullName>
    </submittedName>
</protein>
<feature type="transmembrane region" description="Helical" evidence="5">
    <location>
        <begin position="6"/>
        <end position="23"/>
    </location>
</feature>
<dbReference type="InterPro" id="IPR010432">
    <property type="entry name" value="RDD"/>
</dbReference>
<keyword evidence="8" id="KW-1185">Reference proteome</keyword>
<evidence type="ECO:0000259" key="6">
    <source>
        <dbReference type="Pfam" id="PF06271"/>
    </source>
</evidence>
<dbReference type="Pfam" id="PF06271">
    <property type="entry name" value="RDD"/>
    <property type="match status" value="1"/>
</dbReference>
<evidence type="ECO:0000256" key="2">
    <source>
        <dbReference type="ARBA" id="ARBA00022692"/>
    </source>
</evidence>
<organism evidence="7 8">
    <name type="scientific">Glutamicibacter ectropisis</name>
    <dbReference type="NCBI Taxonomy" id="3046593"/>
    <lineage>
        <taxon>Bacteria</taxon>
        <taxon>Bacillati</taxon>
        <taxon>Actinomycetota</taxon>
        <taxon>Actinomycetes</taxon>
        <taxon>Micrococcales</taxon>
        <taxon>Micrococcaceae</taxon>
        <taxon>Glutamicibacter</taxon>
    </lineage>
</organism>
<sequence length="168" mass="18486">MDYLVILGWMLVLAVITTLLWLVTGEFYNWLQLGVAGAQLLGFLVLVLPVGIYLFLSEASPAAATLGKRRMRLHVVNRRTGGRASTAQILLRTVIKLLPWEIAHFSVWNFVAIASTGSTEFPSWLYAVAIFADLLPVLYLLLVAFEAEGRAPHDLIAGTTVVRLQPAP</sequence>
<reference evidence="7 8" key="1">
    <citation type="submission" date="2023-05" db="EMBL/GenBank/DDBJ databases">
        <title>Glutamicibacter sp. B1, complete genome.</title>
        <authorList>
            <person name="Long Y.H."/>
            <person name="Fang T."/>
            <person name="Li X.Y."/>
        </authorList>
    </citation>
    <scope>NUCLEOTIDE SEQUENCE [LARGE SCALE GENOMIC DNA]</scope>
    <source>
        <strain evidence="7 8">B1</strain>
    </source>
</reference>
<dbReference type="Proteomes" id="UP001486888">
    <property type="component" value="Chromosome"/>
</dbReference>
<dbReference type="AlphaFoldDB" id="A0AAU6WGE5"/>
<evidence type="ECO:0000256" key="1">
    <source>
        <dbReference type="ARBA" id="ARBA00004141"/>
    </source>
</evidence>
<accession>A0AAU6WGE5</accession>
<feature type="transmembrane region" description="Helical" evidence="5">
    <location>
        <begin position="35"/>
        <end position="56"/>
    </location>
</feature>
<keyword evidence="4 5" id="KW-0472">Membrane</keyword>